<dbReference type="GO" id="GO:0005737">
    <property type="term" value="C:cytoplasm"/>
    <property type="evidence" value="ECO:0007669"/>
    <property type="project" value="UniProtKB-SubCell"/>
</dbReference>
<dbReference type="Pfam" id="PF01409">
    <property type="entry name" value="tRNA-synt_2d"/>
    <property type="match status" value="1"/>
</dbReference>
<sequence length="342" mass="38464">MSQDRERVVNEARAALRGVSSFADLEKARVEFLGRSGAVAMLMRDITKQDESRRKTFGAAVNHIKVDVEKLFADKERALGEKENEKLADDEAIDVTAPALPLRERGHYHPITLVEQELADVFMSMGFMVQDGPELESDYYNFEALNIPPGHPARDIQDTFYIKGHSDWVMRTHTSPVQVRAMQQYGAPLRTVVIGRVFRHEATDASHEHTFRQIEGLVIDEGITLAHLKGTLLVMLKKILGAEVKIRLRPSYFPFVEPGVEIDVSCTMCTGTGCRACKQNGWMELLGAGMVHPNVLRAGGVDPKKYTGFAFGTGIERLVMLKYGIEDIRHFNESDLRFIEQF</sequence>
<dbReference type="InterPro" id="IPR002319">
    <property type="entry name" value="Phenylalanyl-tRNA_Synthase"/>
</dbReference>
<evidence type="ECO:0000256" key="1">
    <source>
        <dbReference type="ARBA" id="ARBA00004496"/>
    </source>
</evidence>
<keyword evidence="8 13" id="KW-0067">ATP-binding</keyword>
<dbReference type="GO" id="GO:0000049">
    <property type="term" value="F:tRNA binding"/>
    <property type="evidence" value="ECO:0007669"/>
    <property type="project" value="InterPro"/>
</dbReference>
<dbReference type="GO" id="GO:0000287">
    <property type="term" value="F:magnesium ion binding"/>
    <property type="evidence" value="ECO:0007669"/>
    <property type="project" value="UniProtKB-UniRule"/>
</dbReference>
<reference evidence="15 16" key="1">
    <citation type="journal article" date="2016" name="Nat. Commun.">
        <title>Thousands of microbial genomes shed light on interconnected biogeochemical processes in an aquifer system.</title>
        <authorList>
            <person name="Anantharaman K."/>
            <person name="Brown C.T."/>
            <person name="Hug L.A."/>
            <person name="Sharon I."/>
            <person name="Castelle C.J."/>
            <person name="Probst A.J."/>
            <person name="Thomas B.C."/>
            <person name="Singh A."/>
            <person name="Wilkins M.J."/>
            <person name="Karaoz U."/>
            <person name="Brodie E.L."/>
            <person name="Williams K.H."/>
            <person name="Hubbard S.S."/>
            <person name="Banfield J.F."/>
        </authorList>
    </citation>
    <scope>NUCLEOTIDE SEQUENCE [LARGE SCALE GENOMIC DNA]</scope>
</reference>
<dbReference type="STRING" id="1802410.A3H75_00880"/>
<protein>
    <recommendedName>
        <fullName evidence="13">Phenylalanine--tRNA ligase alpha subunit</fullName>
        <ecNumber evidence="13">6.1.1.20</ecNumber>
    </recommendedName>
    <alternativeName>
        <fullName evidence="13">Phenylalanyl-tRNA synthetase alpha subunit</fullName>
        <shortName evidence="13">PheRS</shortName>
    </alternativeName>
</protein>
<evidence type="ECO:0000256" key="9">
    <source>
        <dbReference type="ARBA" id="ARBA00022842"/>
    </source>
</evidence>
<evidence type="ECO:0000256" key="5">
    <source>
        <dbReference type="ARBA" id="ARBA00022598"/>
    </source>
</evidence>
<comment type="subunit">
    <text evidence="3 13">Tetramer of two alpha and two beta subunits.</text>
</comment>
<dbReference type="NCBIfam" id="TIGR00468">
    <property type="entry name" value="pheS"/>
    <property type="match status" value="1"/>
</dbReference>
<evidence type="ECO:0000256" key="4">
    <source>
        <dbReference type="ARBA" id="ARBA00022490"/>
    </source>
</evidence>
<dbReference type="InterPro" id="IPR010978">
    <property type="entry name" value="tRNA-bd_arm"/>
</dbReference>
<evidence type="ECO:0000256" key="2">
    <source>
        <dbReference type="ARBA" id="ARBA00010207"/>
    </source>
</evidence>
<accession>A0A1F7VFP4</accession>
<proteinExistence type="inferred from homology"/>
<dbReference type="GO" id="GO:0004826">
    <property type="term" value="F:phenylalanine-tRNA ligase activity"/>
    <property type="evidence" value="ECO:0007669"/>
    <property type="project" value="UniProtKB-UniRule"/>
</dbReference>
<dbReference type="InterPro" id="IPR004529">
    <property type="entry name" value="Phe-tRNA-synth_IIc_asu"/>
</dbReference>
<comment type="catalytic activity">
    <reaction evidence="12 13">
        <text>tRNA(Phe) + L-phenylalanine + ATP = L-phenylalanyl-tRNA(Phe) + AMP + diphosphate + H(+)</text>
        <dbReference type="Rhea" id="RHEA:19413"/>
        <dbReference type="Rhea" id="RHEA-COMP:9668"/>
        <dbReference type="Rhea" id="RHEA-COMP:9699"/>
        <dbReference type="ChEBI" id="CHEBI:15378"/>
        <dbReference type="ChEBI" id="CHEBI:30616"/>
        <dbReference type="ChEBI" id="CHEBI:33019"/>
        <dbReference type="ChEBI" id="CHEBI:58095"/>
        <dbReference type="ChEBI" id="CHEBI:78442"/>
        <dbReference type="ChEBI" id="CHEBI:78531"/>
        <dbReference type="ChEBI" id="CHEBI:456215"/>
        <dbReference type="EC" id="6.1.1.20"/>
    </reaction>
</comment>
<evidence type="ECO:0000256" key="8">
    <source>
        <dbReference type="ARBA" id="ARBA00022840"/>
    </source>
</evidence>
<dbReference type="InterPro" id="IPR004188">
    <property type="entry name" value="Phe-tRNA_ligase_II_N"/>
</dbReference>
<dbReference type="FunFam" id="3.30.930.10:FF:000089">
    <property type="entry name" value="Phenylalanine--tRNA ligase alpha subunit"/>
    <property type="match status" value="1"/>
</dbReference>
<keyword evidence="7 13" id="KW-0547">Nucleotide-binding</keyword>
<keyword evidence="9 13" id="KW-0460">Magnesium</keyword>
<comment type="subcellular location">
    <subcellularLocation>
        <location evidence="1 13">Cytoplasm</location>
    </subcellularLocation>
</comment>
<dbReference type="SUPFAM" id="SSF46589">
    <property type="entry name" value="tRNA-binding arm"/>
    <property type="match status" value="1"/>
</dbReference>
<dbReference type="InterPro" id="IPR022911">
    <property type="entry name" value="Phe_tRNA_ligase_alpha1_bac"/>
</dbReference>
<keyword evidence="6 13" id="KW-0479">Metal-binding</keyword>
<evidence type="ECO:0000256" key="6">
    <source>
        <dbReference type="ARBA" id="ARBA00022723"/>
    </source>
</evidence>
<dbReference type="PROSITE" id="PS50862">
    <property type="entry name" value="AA_TRNA_LIGASE_II"/>
    <property type="match status" value="1"/>
</dbReference>
<feature type="binding site" evidence="13">
    <location>
        <position position="257"/>
    </location>
    <ligand>
        <name>Mg(2+)</name>
        <dbReference type="ChEBI" id="CHEBI:18420"/>
        <note>shared with beta subunit</note>
    </ligand>
</feature>
<comment type="similarity">
    <text evidence="2 13">Belongs to the class-II aminoacyl-tRNA synthetase family. Phe-tRNA synthetase alpha subunit type 1 subfamily.</text>
</comment>
<evidence type="ECO:0000256" key="11">
    <source>
        <dbReference type="ARBA" id="ARBA00023146"/>
    </source>
</evidence>
<comment type="caution">
    <text evidence="15">The sequence shown here is derived from an EMBL/GenBank/DDBJ whole genome shotgun (WGS) entry which is preliminary data.</text>
</comment>
<comment type="cofactor">
    <cofactor evidence="13">
        <name>Mg(2+)</name>
        <dbReference type="ChEBI" id="CHEBI:18420"/>
    </cofactor>
    <text evidence="13">Binds 2 magnesium ions per tetramer.</text>
</comment>
<dbReference type="InterPro" id="IPR006195">
    <property type="entry name" value="aa-tRNA-synth_II"/>
</dbReference>
<name>A0A1F7VFP4_9BACT</name>
<keyword evidence="11 13" id="KW-0030">Aminoacyl-tRNA synthetase</keyword>
<keyword evidence="5 13" id="KW-0436">Ligase</keyword>
<dbReference type="GO" id="GO:0006432">
    <property type="term" value="P:phenylalanyl-tRNA aminoacylation"/>
    <property type="evidence" value="ECO:0007669"/>
    <property type="project" value="UniProtKB-UniRule"/>
</dbReference>
<keyword evidence="10 13" id="KW-0648">Protein biosynthesis</keyword>
<organism evidence="15 16">
    <name type="scientific">Candidatus Uhrbacteria bacterium RIFCSPLOWO2_02_FULL_51_9</name>
    <dbReference type="NCBI Taxonomy" id="1802410"/>
    <lineage>
        <taxon>Bacteria</taxon>
        <taxon>Candidatus Uhriibacteriota</taxon>
    </lineage>
</organism>
<dbReference type="Pfam" id="PF02912">
    <property type="entry name" value="Phe_tRNA-synt_N"/>
    <property type="match status" value="1"/>
</dbReference>
<evidence type="ECO:0000313" key="16">
    <source>
        <dbReference type="Proteomes" id="UP000176678"/>
    </source>
</evidence>
<evidence type="ECO:0000256" key="10">
    <source>
        <dbReference type="ARBA" id="ARBA00022917"/>
    </source>
</evidence>
<dbReference type="PANTHER" id="PTHR11538">
    <property type="entry name" value="PHENYLALANYL-TRNA SYNTHETASE"/>
    <property type="match status" value="1"/>
</dbReference>
<dbReference type="InterPro" id="IPR045864">
    <property type="entry name" value="aa-tRNA-synth_II/BPL/LPL"/>
</dbReference>
<dbReference type="PANTHER" id="PTHR11538:SF41">
    <property type="entry name" value="PHENYLALANINE--TRNA LIGASE, MITOCHONDRIAL"/>
    <property type="match status" value="1"/>
</dbReference>
<dbReference type="Proteomes" id="UP000176678">
    <property type="component" value="Unassembled WGS sequence"/>
</dbReference>
<evidence type="ECO:0000313" key="15">
    <source>
        <dbReference type="EMBL" id="OGL89251.1"/>
    </source>
</evidence>
<evidence type="ECO:0000256" key="7">
    <source>
        <dbReference type="ARBA" id="ARBA00022741"/>
    </source>
</evidence>
<dbReference type="AlphaFoldDB" id="A0A1F7VFP4"/>
<evidence type="ECO:0000256" key="13">
    <source>
        <dbReference type="HAMAP-Rule" id="MF_00281"/>
    </source>
</evidence>
<dbReference type="Gene3D" id="3.30.930.10">
    <property type="entry name" value="Bira Bifunctional Protein, Domain 2"/>
    <property type="match status" value="1"/>
</dbReference>
<dbReference type="EC" id="6.1.1.20" evidence="13"/>
<gene>
    <name evidence="13" type="primary">pheS</name>
    <name evidence="15" type="ORF">A3H75_00880</name>
</gene>
<dbReference type="EMBL" id="MGES01000010">
    <property type="protein sequence ID" value="OGL89251.1"/>
    <property type="molecule type" value="Genomic_DNA"/>
</dbReference>
<keyword evidence="4 13" id="KW-0963">Cytoplasm</keyword>
<evidence type="ECO:0000256" key="12">
    <source>
        <dbReference type="ARBA" id="ARBA00049255"/>
    </source>
</evidence>
<dbReference type="GO" id="GO:0005524">
    <property type="term" value="F:ATP binding"/>
    <property type="evidence" value="ECO:0007669"/>
    <property type="project" value="UniProtKB-UniRule"/>
</dbReference>
<feature type="domain" description="Aminoacyl-transfer RNA synthetases class-II family profile" evidence="14">
    <location>
        <begin position="114"/>
        <end position="321"/>
    </location>
</feature>
<dbReference type="SUPFAM" id="SSF55681">
    <property type="entry name" value="Class II aaRS and biotin synthetases"/>
    <property type="match status" value="1"/>
</dbReference>
<dbReference type="HAMAP" id="MF_00281">
    <property type="entry name" value="Phe_tRNA_synth_alpha1"/>
    <property type="match status" value="1"/>
</dbReference>
<dbReference type="CDD" id="cd00496">
    <property type="entry name" value="PheRS_alpha_core"/>
    <property type="match status" value="1"/>
</dbReference>
<evidence type="ECO:0000259" key="14">
    <source>
        <dbReference type="PROSITE" id="PS50862"/>
    </source>
</evidence>
<evidence type="ECO:0000256" key="3">
    <source>
        <dbReference type="ARBA" id="ARBA00011209"/>
    </source>
</evidence>